<evidence type="ECO:0000313" key="5">
    <source>
        <dbReference type="Proteomes" id="UP000600139"/>
    </source>
</evidence>
<dbReference type="PANTHER" id="PTHR42834">
    <property type="entry name" value="ENDONUCLEASE/EXONUCLEASE/PHOSPHATASE FAMILY PROTEIN (AFU_ORTHOLOGUE AFUA_3G09210)"/>
    <property type="match status" value="1"/>
</dbReference>
<organism evidence="4 5">
    <name type="scientific">Luteolibacter yonseiensis</name>
    <dbReference type="NCBI Taxonomy" id="1144680"/>
    <lineage>
        <taxon>Bacteria</taxon>
        <taxon>Pseudomonadati</taxon>
        <taxon>Verrucomicrobiota</taxon>
        <taxon>Verrucomicrobiia</taxon>
        <taxon>Verrucomicrobiales</taxon>
        <taxon>Verrucomicrobiaceae</taxon>
        <taxon>Luteolibacter</taxon>
    </lineage>
</organism>
<keyword evidence="4" id="KW-0378">Hydrolase</keyword>
<feature type="domain" description="Endonuclease/exonuclease/phosphatase" evidence="3">
    <location>
        <begin position="118"/>
        <end position="348"/>
    </location>
</feature>
<reference evidence="4" key="1">
    <citation type="submission" date="2021-01" db="EMBL/GenBank/DDBJ databases">
        <title>Modified the classification status of verrucomicrobia.</title>
        <authorList>
            <person name="Feng X."/>
        </authorList>
    </citation>
    <scope>NUCLEOTIDE SEQUENCE</scope>
    <source>
        <strain evidence="4">JCM 18052</strain>
    </source>
</reference>
<keyword evidence="4" id="KW-0255">Endonuclease</keyword>
<dbReference type="InterPro" id="IPR005135">
    <property type="entry name" value="Endo/exonuclease/phosphatase"/>
</dbReference>
<dbReference type="Gene3D" id="3.60.10.10">
    <property type="entry name" value="Endonuclease/exonuclease/phosphatase"/>
    <property type="match status" value="1"/>
</dbReference>
<comment type="caution">
    <text evidence="4">The sequence shown here is derived from an EMBL/GenBank/DDBJ whole genome shotgun (WGS) entry which is preliminary data.</text>
</comment>
<feature type="region of interest" description="Disordered" evidence="1">
    <location>
        <begin position="28"/>
        <end position="84"/>
    </location>
</feature>
<evidence type="ECO:0000259" key="3">
    <source>
        <dbReference type="Pfam" id="PF03372"/>
    </source>
</evidence>
<feature type="signal peptide" evidence="2">
    <location>
        <begin position="1"/>
        <end position="23"/>
    </location>
</feature>
<sequence>MTSIRAPRILGAVFAAAVLFCTACEKSKTPDWNTPAAELPTSSEATGSPPPPQPLAAQAGLPENSRSAKTGHAESSAPATPSNTGLRFVTYNVQNWLTMDRYVERKSIKGAPKPESEKQDVVRMLVRHSPDIIGLCEVGTAADLADLQERLKTAGLNLPHTHFTGGSDPVRHLGLLSRFPILSTAKPSETSYQLDGQTFAINRGILDATLEVRGKSYRFLGVHLKSKRDVEQGDQEAMRLHESRLLRRHVDSILKENPNARLVVYGDFNDTRASPSLKTITGNYSDPTYLTAIPAKDSRQMAWTHYWEFQDIYSRIDYIMVTRALKKDVDFPAAKIIDDEEWNKASDHRPVLAIFK</sequence>
<dbReference type="GO" id="GO:0004519">
    <property type="term" value="F:endonuclease activity"/>
    <property type="evidence" value="ECO:0007669"/>
    <property type="project" value="UniProtKB-KW"/>
</dbReference>
<gene>
    <name evidence="4" type="ORF">JIN84_21170</name>
</gene>
<proteinExistence type="predicted"/>
<evidence type="ECO:0000256" key="2">
    <source>
        <dbReference type="SAM" id="SignalP"/>
    </source>
</evidence>
<protein>
    <submittedName>
        <fullName evidence="4">Endonuclease/exonuclease/phosphatase family protein</fullName>
    </submittedName>
</protein>
<dbReference type="Proteomes" id="UP000600139">
    <property type="component" value="Unassembled WGS sequence"/>
</dbReference>
<evidence type="ECO:0000256" key="1">
    <source>
        <dbReference type="SAM" id="MobiDB-lite"/>
    </source>
</evidence>
<dbReference type="InterPro" id="IPR036691">
    <property type="entry name" value="Endo/exonu/phosph_ase_sf"/>
</dbReference>
<keyword evidence="2" id="KW-0732">Signal</keyword>
<dbReference type="PANTHER" id="PTHR42834:SF1">
    <property type="entry name" value="ENDONUCLEASE_EXONUCLEASE_PHOSPHATASE FAMILY PROTEIN (AFU_ORTHOLOGUE AFUA_3G09210)"/>
    <property type="match status" value="1"/>
</dbReference>
<dbReference type="AlphaFoldDB" id="A0A934R4B0"/>
<dbReference type="RefSeq" id="WP_200353098.1">
    <property type="nucleotide sequence ID" value="NZ_BAABHZ010000002.1"/>
</dbReference>
<accession>A0A934R4B0</accession>
<evidence type="ECO:0000313" key="4">
    <source>
        <dbReference type="EMBL" id="MBK1818148.1"/>
    </source>
</evidence>
<dbReference type="SUPFAM" id="SSF56219">
    <property type="entry name" value="DNase I-like"/>
    <property type="match status" value="1"/>
</dbReference>
<dbReference type="EMBL" id="JAENIK010000013">
    <property type="protein sequence ID" value="MBK1818148.1"/>
    <property type="molecule type" value="Genomic_DNA"/>
</dbReference>
<keyword evidence="4" id="KW-0540">Nuclease</keyword>
<feature type="chain" id="PRO_5036859711" evidence="2">
    <location>
        <begin position="24"/>
        <end position="356"/>
    </location>
</feature>
<keyword evidence="5" id="KW-1185">Reference proteome</keyword>
<dbReference type="Pfam" id="PF03372">
    <property type="entry name" value="Exo_endo_phos"/>
    <property type="match status" value="1"/>
</dbReference>
<name>A0A934R4B0_9BACT</name>